<evidence type="ECO:0000313" key="6">
    <source>
        <dbReference type="EMBL" id="SDH68269.1"/>
    </source>
</evidence>
<feature type="transmembrane region" description="Helical" evidence="5">
    <location>
        <begin position="340"/>
        <end position="360"/>
    </location>
</feature>
<evidence type="ECO:0000256" key="4">
    <source>
        <dbReference type="ARBA" id="ARBA00023136"/>
    </source>
</evidence>
<dbReference type="InterPro" id="IPR036259">
    <property type="entry name" value="MFS_trans_sf"/>
</dbReference>
<dbReference type="PANTHER" id="PTHR23501">
    <property type="entry name" value="MAJOR FACILITATOR SUPERFAMILY"/>
    <property type="match status" value="1"/>
</dbReference>
<accession>A0A1G8EEZ5</accession>
<dbReference type="GO" id="GO:0005886">
    <property type="term" value="C:plasma membrane"/>
    <property type="evidence" value="ECO:0007669"/>
    <property type="project" value="TreeGrafter"/>
</dbReference>
<evidence type="ECO:0000256" key="5">
    <source>
        <dbReference type="SAM" id="Phobius"/>
    </source>
</evidence>
<evidence type="ECO:0000256" key="2">
    <source>
        <dbReference type="ARBA" id="ARBA00022692"/>
    </source>
</evidence>
<evidence type="ECO:0000256" key="3">
    <source>
        <dbReference type="ARBA" id="ARBA00022989"/>
    </source>
</evidence>
<feature type="transmembrane region" description="Helical" evidence="5">
    <location>
        <begin position="106"/>
        <end position="132"/>
    </location>
</feature>
<feature type="transmembrane region" description="Helical" evidence="5">
    <location>
        <begin position="83"/>
        <end position="100"/>
    </location>
</feature>
<evidence type="ECO:0000313" key="7">
    <source>
        <dbReference type="Proteomes" id="UP000243588"/>
    </source>
</evidence>
<feature type="transmembrane region" description="Helical" evidence="5">
    <location>
        <begin position="372"/>
        <end position="390"/>
    </location>
</feature>
<organism evidence="6 7">
    <name type="scientific">Myroides phaeus</name>
    <dbReference type="NCBI Taxonomy" id="702745"/>
    <lineage>
        <taxon>Bacteria</taxon>
        <taxon>Pseudomonadati</taxon>
        <taxon>Bacteroidota</taxon>
        <taxon>Flavobacteriia</taxon>
        <taxon>Flavobacteriales</taxon>
        <taxon>Flavobacteriaceae</taxon>
        <taxon>Myroides</taxon>
    </lineage>
</organism>
<keyword evidence="3 5" id="KW-1133">Transmembrane helix</keyword>
<dbReference type="SUPFAM" id="SSF103473">
    <property type="entry name" value="MFS general substrate transporter"/>
    <property type="match status" value="1"/>
</dbReference>
<feature type="transmembrane region" description="Helical" evidence="5">
    <location>
        <begin position="54"/>
        <end position="71"/>
    </location>
</feature>
<feature type="transmembrane region" description="Helical" evidence="5">
    <location>
        <begin position="139"/>
        <end position="161"/>
    </location>
</feature>
<dbReference type="RefSeq" id="WP_090408248.1">
    <property type="nucleotide sequence ID" value="NZ_FNDQ01000010.1"/>
</dbReference>
<keyword evidence="2 5" id="KW-0812">Transmembrane</keyword>
<gene>
    <name evidence="6" type="ORF">SAMN05421818_11076</name>
</gene>
<feature type="transmembrane region" description="Helical" evidence="5">
    <location>
        <begin position="15"/>
        <end position="34"/>
    </location>
</feature>
<keyword evidence="4 5" id="KW-0472">Membrane</keyword>
<sequence length="526" mass="60384">MYNQGLFHNWVPKPVMLLLIILIALVFFSLSGIYTTNITYLVGSTGAMSEYYMWANYANVVGMGTVMPLVIRIKARFRTKEILITSLVSIAFLFTIMGTTHQPQVIIGASFLVGMFKMLGMMEVLLPLMFLLSKGGNRGLFYSIFYSGILIVTQLSGYHIAKVSYYLNWQFGYLQYAAMCLITALICVIFQHNQRFMKKVPLYYIDWLSVLLYNSSFIILGYILSFGKQQAWFNSDKIKYATATFIILAFLFFLRQQLLKRPFLSLKAFKKNNVRHAILMLFFLGMYLATTNIQNIFAVGVLGYNPLTNASLNVMMVPGLLVGAIVCYKWFSRQIPIRMLAFSGFASFMMYTVIMYFSMVPEFNYENWLLPMFLKGYGMGVLFIVIWYYALDKLDIPSLLSLIGFILLWRTFISLGICSSLFNWVQYQLQLQSLTNLAVYFDDALLFRPNNGISLKAVQINAVLAANKTLFGYINIAGVGILLYILFHHFGRTRDIKIRFGLDKMGRLFMSKKDQELIENQLPMED</sequence>
<feature type="transmembrane region" description="Helical" evidence="5">
    <location>
        <begin position="202"/>
        <end position="226"/>
    </location>
</feature>
<dbReference type="Pfam" id="PF07690">
    <property type="entry name" value="MFS_1"/>
    <property type="match status" value="1"/>
</dbReference>
<name>A0A1G8EEZ5_9FLAO</name>
<dbReference type="InterPro" id="IPR011701">
    <property type="entry name" value="MFS"/>
</dbReference>
<proteinExistence type="predicted"/>
<dbReference type="Proteomes" id="UP000243588">
    <property type="component" value="Unassembled WGS sequence"/>
</dbReference>
<keyword evidence="7" id="KW-1185">Reference proteome</keyword>
<reference evidence="7" key="1">
    <citation type="submission" date="2016-10" db="EMBL/GenBank/DDBJ databases">
        <authorList>
            <person name="Varghese N."/>
            <person name="Submissions S."/>
        </authorList>
    </citation>
    <scope>NUCLEOTIDE SEQUENCE [LARGE SCALE GENOMIC DNA]</scope>
    <source>
        <strain evidence="7">DSM 23313</strain>
    </source>
</reference>
<evidence type="ECO:0000256" key="1">
    <source>
        <dbReference type="ARBA" id="ARBA00004141"/>
    </source>
</evidence>
<dbReference type="AlphaFoldDB" id="A0A1G8EEZ5"/>
<protein>
    <submittedName>
        <fullName evidence="6">Major Facilitator Superfamily protein</fullName>
    </submittedName>
</protein>
<dbReference type="PANTHER" id="PTHR23501:SF5">
    <property type="entry name" value="TRANSPORT PROTEIN"/>
    <property type="match status" value="1"/>
</dbReference>
<dbReference type="GO" id="GO:0022857">
    <property type="term" value="F:transmembrane transporter activity"/>
    <property type="evidence" value="ECO:0007669"/>
    <property type="project" value="InterPro"/>
</dbReference>
<dbReference type="EMBL" id="FNDQ01000010">
    <property type="protein sequence ID" value="SDH68269.1"/>
    <property type="molecule type" value="Genomic_DNA"/>
</dbReference>
<feature type="transmembrane region" description="Helical" evidence="5">
    <location>
        <begin position="173"/>
        <end position="190"/>
    </location>
</feature>
<feature type="transmembrane region" description="Helical" evidence="5">
    <location>
        <begin position="238"/>
        <end position="256"/>
    </location>
</feature>
<feature type="transmembrane region" description="Helical" evidence="5">
    <location>
        <begin position="470"/>
        <end position="487"/>
    </location>
</feature>
<feature type="transmembrane region" description="Helical" evidence="5">
    <location>
        <begin position="277"/>
        <end position="304"/>
    </location>
</feature>
<comment type="subcellular location">
    <subcellularLocation>
        <location evidence="1">Membrane</location>
        <topology evidence="1">Multi-pass membrane protein</topology>
    </subcellularLocation>
</comment>
<feature type="transmembrane region" description="Helical" evidence="5">
    <location>
        <begin position="402"/>
        <end position="425"/>
    </location>
</feature>
<feature type="transmembrane region" description="Helical" evidence="5">
    <location>
        <begin position="310"/>
        <end position="328"/>
    </location>
</feature>
<dbReference type="STRING" id="702745.SAMN05421818_11076"/>
<dbReference type="Gene3D" id="1.20.1250.20">
    <property type="entry name" value="MFS general substrate transporter like domains"/>
    <property type="match status" value="1"/>
</dbReference>